<keyword evidence="1" id="KW-0732">Signal</keyword>
<dbReference type="Proteomes" id="UP000721861">
    <property type="component" value="Unassembled WGS sequence"/>
</dbReference>
<evidence type="ECO:0000259" key="2">
    <source>
        <dbReference type="Pfam" id="PF18962"/>
    </source>
</evidence>
<dbReference type="NCBIfam" id="TIGR04534">
    <property type="entry name" value="ELWxxDGT_rpt"/>
    <property type="match status" value="1"/>
</dbReference>
<evidence type="ECO:0000313" key="4">
    <source>
        <dbReference type="Proteomes" id="UP000721861"/>
    </source>
</evidence>
<dbReference type="RefSeq" id="WP_212230655.1">
    <property type="nucleotide sequence ID" value="NZ_JAGUCN010000028.1"/>
</dbReference>
<feature type="chain" id="PRO_5046268490" evidence="1">
    <location>
        <begin position="22"/>
        <end position="954"/>
    </location>
</feature>
<organism evidence="3 4">
    <name type="scientific">Carboxylicivirga mesophila</name>
    <dbReference type="NCBI Taxonomy" id="1166478"/>
    <lineage>
        <taxon>Bacteria</taxon>
        <taxon>Pseudomonadati</taxon>
        <taxon>Bacteroidota</taxon>
        <taxon>Bacteroidia</taxon>
        <taxon>Marinilabiliales</taxon>
        <taxon>Marinilabiliaceae</taxon>
        <taxon>Carboxylicivirga</taxon>
    </lineage>
</organism>
<name>A0ABS5KEI7_9BACT</name>
<accession>A0ABS5KEI7</accession>
<gene>
    <name evidence="3" type="ORF">KEM09_18785</name>
</gene>
<evidence type="ECO:0000313" key="3">
    <source>
        <dbReference type="EMBL" id="MBS2213463.1"/>
    </source>
</evidence>
<sequence>MKKIYLLSLLFALLSNVSGQRQVTNIHSNPGDKSSSPSGFVEYKQMLFFNARTETHGREIWVKAAHDEPAAQLKDIYTGKQGSLMNYLSEMAVILNGDMYFIATDEKSAGELWKTDGTEAGTVKVTDFLNHRISQLTLVGDEIYFLRRDDDLLQVWKSDGTAQGTVMVRGDLAIWNQPSYVGKCNNYFIFTFQPYGTNDSKVWQSDGTHEGTFALTDEIDGNGAGPTGTSDLTQYIELNNELYFVSRYYLHKTDGTLANTQELAYVHNASTRLIDYADVVKYNGKLYFSFFEADYNRLFIWESDGTDYGTRKVFDSYTNDYFVPSNLVGEEQSLVFTFGNDAGGTSLVKLNLDDLSWTYIDELCDIVEPPFIFIEHWDTYKISAFGDGKFLCGSYVAETDFKAWIYDFTGNTIQSLDALEGVTDIFEYNGLYYTSIFNNNIGYELWSTDGITANLSDNINTGKYGLSDQSLLALNNKLLFVADEGETGRELWGYDGSATSQIIDIYIGKNSSSPYNFEHINNEIYFTAFHPDYGLELWKTDGTTEGTLMVQDIMEGAASGYPRYLTEYNGVLYFIYYKDGHYHLCELNEGSVEFIYDLGVNMYNSPFSVSEMTASDDALYLAVEGSGHDLWTSDGTAAGTTKLMDLGRCSQLTPTGNNVFFAAASTYNGENKLYVSDGTSAGTVKLSDASNGAPTNPQNLTELGNRLYFTAVTAEHGRELWYTDGTVAGTSLLADLNAGTESAFRSGNLCALSGTLFFSCSDGTNGYELWKSDGTTAGTKMVKDIEDGSGSSSPSGLVAVNDLVYFSAYTSDAGYELWATDGTEEGTMLMADVWKGRESSTPTNIMTIGDEVFFIAETAQSGRQIWQVDYNVVSAIKKVDHKAGIIYPNPANGFITIKSNEPLTRIEIYDQHGRQVLASDKPTGRIDVAHLKSGLYLVKICTIEHCFMDKLIKQ</sequence>
<feature type="signal peptide" evidence="1">
    <location>
        <begin position="1"/>
        <end position="21"/>
    </location>
</feature>
<dbReference type="SUPFAM" id="SSF82171">
    <property type="entry name" value="DPP6 N-terminal domain-like"/>
    <property type="match status" value="1"/>
</dbReference>
<comment type="caution">
    <text evidence="3">The sequence shown here is derived from an EMBL/GenBank/DDBJ whole genome shotgun (WGS) entry which is preliminary data.</text>
</comment>
<dbReference type="InterPro" id="IPR030916">
    <property type="entry name" value="ELWxxDGT_rpt"/>
</dbReference>
<keyword evidence="4" id="KW-1185">Reference proteome</keyword>
<proteinExistence type="predicted"/>
<feature type="domain" description="Secretion system C-terminal sorting" evidence="2">
    <location>
        <begin position="886"/>
        <end position="952"/>
    </location>
</feature>
<reference evidence="3 4" key="1">
    <citation type="journal article" date="2014" name="Int. J. Syst. Evol. Microbiol.">
        <title>Carboxylicivirga gen. nov. in the family Marinilabiliaceae with two novel species, Carboxylicivirga mesophila sp. nov. and Carboxylicivirga taeanensis sp. nov., and reclassification of Cytophaga fermentans as Saccharicrinis fermentans gen. nov., comb. nov.</title>
        <authorList>
            <person name="Yang S.H."/>
            <person name="Seo H.S."/>
            <person name="Woo J.H."/>
            <person name="Oh H.M."/>
            <person name="Jang H."/>
            <person name="Lee J.H."/>
            <person name="Kim S.J."/>
            <person name="Kwon K.K."/>
        </authorList>
    </citation>
    <scope>NUCLEOTIDE SEQUENCE [LARGE SCALE GENOMIC DNA]</scope>
    <source>
        <strain evidence="3 4">JCM 18290</strain>
    </source>
</reference>
<dbReference type="InterPro" id="IPR026444">
    <property type="entry name" value="Secre_tail"/>
</dbReference>
<protein>
    <submittedName>
        <fullName evidence="3">T9SS type A sorting domain-containing protein</fullName>
    </submittedName>
</protein>
<evidence type="ECO:0000256" key="1">
    <source>
        <dbReference type="SAM" id="SignalP"/>
    </source>
</evidence>
<dbReference type="Pfam" id="PF18962">
    <property type="entry name" value="Por_Secre_tail"/>
    <property type="match status" value="1"/>
</dbReference>
<dbReference type="EMBL" id="JAGUCN010000028">
    <property type="protein sequence ID" value="MBS2213463.1"/>
    <property type="molecule type" value="Genomic_DNA"/>
</dbReference>
<dbReference type="NCBIfam" id="TIGR04183">
    <property type="entry name" value="Por_Secre_tail"/>
    <property type="match status" value="1"/>
</dbReference>